<evidence type="ECO:0000313" key="1">
    <source>
        <dbReference type="EMBL" id="GAH18610.1"/>
    </source>
</evidence>
<gene>
    <name evidence="1" type="ORF">S03H2_08458</name>
</gene>
<organism evidence="1">
    <name type="scientific">marine sediment metagenome</name>
    <dbReference type="NCBI Taxonomy" id="412755"/>
    <lineage>
        <taxon>unclassified sequences</taxon>
        <taxon>metagenomes</taxon>
        <taxon>ecological metagenomes</taxon>
    </lineage>
</organism>
<feature type="non-terminal residue" evidence="1">
    <location>
        <position position="1"/>
    </location>
</feature>
<comment type="caution">
    <text evidence="1">The sequence shown here is derived from an EMBL/GenBank/DDBJ whole genome shotgun (WGS) entry which is preliminary data.</text>
</comment>
<reference evidence="1" key="1">
    <citation type="journal article" date="2014" name="Front. Microbiol.">
        <title>High frequency of phylogenetically diverse reductive dehalogenase-homologous genes in deep subseafloor sedimentary metagenomes.</title>
        <authorList>
            <person name="Kawai M."/>
            <person name="Futagami T."/>
            <person name="Toyoda A."/>
            <person name="Takaki Y."/>
            <person name="Nishi S."/>
            <person name="Hori S."/>
            <person name="Arai W."/>
            <person name="Tsubouchi T."/>
            <person name="Morono Y."/>
            <person name="Uchiyama I."/>
            <person name="Ito T."/>
            <person name="Fujiyama A."/>
            <person name="Inagaki F."/>
            <person name="Takami H."/>
        </authorList>
    </citation>
    <scope>NUCLEOTIDE SEQUENCE</scope>
    <source>
        <strain evidence="1">Expedition CK06-06</strain>
    </source>
</reference>
<dbReference type="EMBL" id="BARU01004115">
    <property type="protein sequence ID" value="GAH18610.1"/>
    <property type="molecule type" value="Genomic_DNA"/>
</dbReference>
<dbReference type="AlphaFoldDB" id="X1EE43"/>
<name>X1EE43_9ZZZZ</name>
<proteinExistence type="predicted"/>
<protein>
    <submittedName>
        <fullName evidence="1">Uncharacterized protein</fullName>
    </submittedName>
</protein>
<accession>X1EE43</accession>
<sequence length="106" mass="12205">DGRLGSYSQFKSHWEVNQLNFIRHPAFIAVGEFRANAHQPVWFSKPKQILNTDGIPVGPKGTAEIATYTSLTEYKGKRLLWYPDRKYYLLGKYIGDELLADMVVDR</sequence>